<comment type="caution">
    <text evidence="8">The sequence shown here is derived from an EMBL/GenBank/DDBJ whole genome shotgun (WGS) entry which is preliminary data.</text>
</comment>
<evidence type="ECO:0000256" key="1">
    <source>
        <dbReference type="ARBA" id="ARBA00004007"/>
    </source>
</evidence>
<evidence type="ECO:0000313" key="9">
    <source>
        <dbReference type="Proteomes" id="UP001140011"/>
    </source>
</evidence>
<feature type="compositionally biased region" description="Polar residues" evidence="6">
    <location>
        <begin position="36"/>
        <end position="49"/>
    </location>
</feature>
<evidence type="ECO:0000256" key="2">
    <source>
        <dbReference type="ARBA" id="ARBA00004243"/>
    </source>
</evidence>
<dbReference type="GO" id="GO:0005743">
    <property type="term" value="C:mitochondrial inner membrane"/>
    <property type="evidence" value="ECO:0007669"/>
    <property type="project" value="UniProtKB-SubCell"/>
</dbReference>
<dbReference type="PANTHER" id="PTHR21320:SF3">
    <property type="entry name" value="CYTOCHROME C OXIDASE ASSEMBLY PROTEIN COX11, MITOCHONDRIAL-RELATED"/>
    <property type="match status" value="1"/>
</dbReference>
<keyword evidence="5 7" id="KW-0472">Membrane</keyword>
<dbReference type="SUPFAM" id="SSF110111">
    <property type="entry name" value="Ctag/Cox11"/>
    <property type="match status" value="1"/>
</dbReference>
<dbReference type="EMBL" id="JANBUH010000012">
    <property type="protein sequence ID" value="KAJ2756937.1"/>
    <property type="molecule type" value="Genomic_DNA"/>
</dbReference>
<accession>A0A9W8H684</accession>
<keyword evidence="4 7" id="KW-1133">Transmembrane helix</keyword>
<dbReference type="PANTHER" id="PTHR21320">
    <property type="entry name" value="CYTOCHROME C OXIDASE ASSEMBLY PROTEIN COX11-RELATED"/>
    <property type="match status" value="1"/>
</dbReference>
<dbReference type="Pfam" id="PF04442">
    <property type="entry name" value="CtaG_Cox11"/>
    <property type="match status" value="1"/>
</dbReference>
<keyword evidence="3 7" id="KW-0812">Transmembrane</keyword>
<dbReference type="InterPro" id="IPR007533">
    <property type="entry name" value="Cyt_c_oxidase_assmbl_CtaG"/>
</dbReference>
<dbReference type="HAMAP" id="MF_00155">
    <property type="entry name" value="CtaG"/>
    <property type="match status" value="1"/>
</dbReference>
<feature type="region of interest" description="Disordered" evidence="6">
    <location>
        <begin position="35"/>
        <end position="63"/>
    </location>
</feature>
<sequence length="254" mass="28370">MALRLHACFRGLGAQAAARAWPAATQRASAGITPWRTYTTPVNGGNSQPPIRPGDPRYGGSSAHEGYRRYQEEAQRRNASGLLYVSAFVIFFLGSSYAAVPLYRLLCKTTGFMGTPKTEPTIRDAETLKPLEGHRKLRINFAGQVSTLLDWSFKPEQRQVSVVPGETALAFFKAYNNSDKPIVGIATYNVLPDQAAPYFNKIQCFCFDEQQLDPREEIDMPVFFFIDPEFADDPLMDDIDTITLSYTFFKASGR</sequence>
<dbReference type="AlphaFoldDB" id="A0A9W8H684"/>
<dbReference type="OrthoDB" id="1704689at2759"/>
<evidence type="ECO:0000256" key="5">
    <source>
        <dbReference type="ARBA" id="ARBA00023136"/>
    </source>
</evidence>
<reference evidence="8" key="1">
    <citation type="submission" date="2022-07" db="EMBL/GenBank/DDBJ databases">
        <title>Phylogenomic reconstructions and comparative analyses of Kickxellomycotina fungi.</title>
        <authorList>
            <person name="Reynolds N.K."/>
            <person name="Stajich J.E."/>
            <person name="Barry K."/>
            <person name="Grigoriev I.V."/>
            <person name="Crous P."/>
            <person name="Smith M.E."/>
        </authorList>
    </citation>
    <scope>NUCLEOTIDE SEQUENCE</scope>
    <source>
        <strain evidence="8">BCRC 34297</strain>
    </source>
</reference>
<evidence type="ECO:0000256" key="7">
    <source>
        <dbReference type="SAM" id="Phobius"/>
    </source>
</evidence>
<dbReference type="FunFam" id="2.60.370.10:FF:000001">
    <property type="entry name" value="COX11 cytochrome c oxidase assembly homolog"/>
    <property type="match status" value="1"/>
</dbReference>
<feature type="transmembrane region" description="Helical" evidence="7">
    <location>
        <begin position="82"/>
        <end position="103"/>
    </location>
</feature>
<dbReference type="GO" id="GO:0005507">
    <property type="term" value="F:copper ion binding"/>
    <property type="evidence" value="ECO:0007669"/>
    <property type="project" value="InterPro"/>
</dbReference>
<dbReference type="InterPro" id="IPR023471">
    <property type="entry name" value="CtaG/Cox11_dom_sf"/>
</dbReference>
<proteinExistence type="inferred from homology"/>
<dbReference type="Proteomes" id="UP001140011">
    <property type="component" value="Unassembled WGS sequence"/>
</dbReference>
<comment type="function">
    <text evidence="1">Exerts its effect at some terminal stage of cytochrome c oxidase synthesis, probably by being involved in the insertion of the copper B into subunit I.</text>
</comment>
<dbReference type="NCBIfam" id="NF003465">
    <property type="entry name" value="PRK05089.1"/>
    <property type="match status" value="1"/>
</dbReference>
<name>A0A9W8H684_9FUNG</name>
<dbReference type="Gene3D" id="2.60.370.10">
    <property type="entry name" value="Ctag/Cox11"/>
    <property type="match status" value="1"/>
</dbReference>
<organism evidence="8 9">
    <name type="scientific">Coemansia pectinata</name>
    <dbReference type="NCBI Taxonomy" id="1052879"/>
    <lineage>
        <taxon>Eukaryota</taxon>
        <taxon>Fungi</taxon>
        <taxon>Fungi incertae sedis</taxon>
        <taxon>Zoopagomycota</taxon>
        <taxon>Kickxellomycotina</taxon>
        <taxon>Kickxellomycetes</taxon>
        <taxon>Kickxellales</taxon>
        <taxon>Kickxellaceae</taxon>
        <taxon>Coemansia</taxon>
    </lineage>
</organism>
<evidence type="ECO:0000256" key="4">
    <source>
        <dbReference type="ARBA" id="ARBA00022989"/>
    </source>
</evidence>
<evidence type="ECO:0000256" key="6">
    <source>
        <dbReference type="SAM" id="MobiDB-lite"/>
    </source>
</evidence>
<keyword evidence="9" id="KW-1185">Reference proteome</keyword>
<gene>
    <name evidence="8" type="primary">COX11</name>
    <name evidence="8" type="ORF">GGI19_000459</name>
</gene>
<evidence type="ECO:0000256" key="3">
    <source>
        <dbReference type="ARBA" id="ARBA00022692"/>
    </source>
</evidence>
<protein>
    <submittedName>
        <fullName evidence="8">Cytochrome c oxidase assembly protein cox11, mitochondrial</fullName>
    </submittedName>
</protein>
<evidence type="ECO:0000313" key="8">
    <source>
        <dbReference type="EMBL" id="KAJ2756937.1"/>
    </source>
</evidence>
<comment type="subcellular location">
    <subcellularLocation>
        <location evidence="2">Mitochondrion inner membrane</location>
        <topology evidence="2">Single-pass membrane protein</topology>
        <orientation evidence="2">Intermembrane side</orientation>
    </subcellularLocation>
</comment>